<dbReference type="Gene3D" id="2.60.120.620">
    <property type="entry name" value="q2cbj1_9rhob like domain"/>
    <property type="match status" value="1"/>
</dbReference>
<evidence type="ECO:0000256" key="1">
    <source>
        <dbReference type="ARBA" id="ARBA00001961"/>
    </source>
</evidence>
<keyword evidence="5 7" id="KW-0560">Oxidoreductase</keyword>
<dbReference type="HAMAP" id="MF_00657">
    <property type="entry name" value="Hydroxyl_YbiX"/>
    <property type="match status" value="1"/>
</dbReference>
<proteinExistence type="inferred from homology"/>
<dbReference type="KEGG" id="hbe:BEI_1564"/>
<evidence type="ECO:0000256" key="7">
    <source>
        <dbReference type="HAMAP-Rule" id="MF_00657"/>
    </source>
</evidence>
<comment type="cofactor">
    <cofactor evidence="7">
        <name>Fe(2+)</name>
        <dbReference type="ChEBI" id="CHEBI:29033"/>
    </cofactor>
    <text evidence="7">Binds 1 Fe(2+) ion per subunit.</text>
</comment>
<keyword evidence="2 7" id="KW-0479">Metal-binding</keyword>
<dbReference type="Pfam" id="PF13640">
    <property type="entry name" value="2OG-FeII_Oxy_3"/>
    <property type="match status" value="1"/>
</dbReference>
<evidence type="ECO:0000313" key="10">
    <source>
        <dbReference type="Proteomes" id="UP000219993"/>
    </source>
</evidence>
<evidence type="ECO:0000259" key="8">
    <source>
        <dbReference type="PROSITE" id="PS51471"/>
    </source>
</evidence>
<comment type="cofactor">
    <cofactor evidence="1 7">
        <name>L-ascorbate</name>
        <dbReference type="ChEBI" id="CHEBI:38290"/>
    </cofactor>
</comment>
<reference evidence="9 10" key="1">
    <citation type="journal article" date="2017" name="Sci. Rep.">
        <title>Revealing the Saline Adaptation Strategies of the Halophilic Bacterium Halomonas beimenensis through High-throughput Omics and Transposon Mutagenesis Approaches.</title>
        <authorList>
            <person name="Chen Y.H."/>
            <person name="Lin S.S."/>
            <person name="Shyu Y.T."/>
        </authorList>
    </citation>
    <scope>NUCLEOTIDE SEQUENCE [LARGE SCALE GENOMIC DNA]</scope>
    <source>
        <strain evidence="9 10">NTU-111</strain>
    </source>
</reference>
<dbReference type="RefSeq" id="WP_097788983.1">
    <property type="nucleotide sequence ID" value="NZ_BAAADT010000026.1"/>
</dbReference>
<dbReference type="Gene3D" id="4.10.860.20">
    <property type="entry name" value="Rabenosyn, Rab binding domain"/>
    <property type="match status" value="1"/>
</dbReference>
<dbReference type="InterPro" id="IPR005123">
    <property type="entry name" value="Oxoglu/Fe-dep_dioxygenase_dom"/>
</dbReference>
<dbReference type="PANTHER" id="PTHR41536">
    <property type="entry name" value="PKHD-TYPE HYDROXYLASE YBIX"/>
    <property type="match status" value="1"/>
</dbReference>
<sequence length="224" mass="25304">MILCIDQAISPELLSRVRATLAETDFRDGRETAGWHARTVKQNEQADGRRPEIAELRQEVAKALQANPLFQMAARPKRMKPLMFSRYQEGMTYGNHVDDAIMATPQGAMRTDLSFTLFLNDPDSYDGGELLVDSTAGEQTYKLPAGALILYPSSTLHRVEPVTRGERLAAVGWAQSQVRDPQQREILFDLDTTRRQEFEANGKTRTFDMLSKSLANLLRMWAEV</sequence>
<feature type="binding site" evidence="7">
    <location>
        <position position="157"/>
    </location>
    <ligand>
        <name>Fe cation</name>
        <dbReference type="ChEBI" id="CHEBI:24875"/>
    </ligand>
</feature>
<evidence type="ECO:0000256" key="2">
    <source>
        <dbReference type="ARBA" id="ARBA00022723"/>
    </source>
</evidence>
<evidence type="ECO:0000256" key="5">
    <source>
        <dbReference type="ARBA" id="ARBA00023002"/>
    </source>
</evidence>
<dbReference type="InterPro" id="IPR006620">
    <property type="entry name" value="Pro_4_hyd_alph"/>
</dbReference>
<gene>
    <name evidence="9" type="ORF">BEI_1564</name>
</gene>
<accession>A0A291P6R9</accession>
<dbReference type="NCBIfam" id="NF003974">
    <property type="entry name" value="PRK05467.1-3"/>
    <property type="match status" value="1"/>
</dbReference>
<dbReference type="EMBL" id="CP021435">
    <property type="protein sequence ID" value="ATJ82551.1"/>
    <property type="molecule type" value="Genomic_DNA"/>
</dbReference>
<dbReference type="GO" id="GO:0031418">
    <property type="term" value="F:L-ascorbic acid binding"/>
    <property type="evidence" value="ECO:0007669"/>
    <property type="project" value="UniProtKB-KW"/>
</dbReference>
<dbReference type="GO" id="GO:0016706">
    <property type="term" value="F:2-oxoglutarate-dependent dioxygenase activity"/>
    <property type="evidence" value="ECO:0007669"/>
    <property type="project" value="UniProtKB-UniRule"/>
</dbReference>
<evidence type="ECO:0000256" key="6">
    <source>
        <dbReference type="ARBA" id="ARBA00023004"/>
    </source>
</evidence>
<evidence type="ECO:0000256" key="4">
    <source>
        <dbReference type="ARBA" id="ARBA00022964"/>
    </source>
</evidence>
<keyword evidence="3 7" id="KW-0847">Vitamin C</keyword>
<dbReference type="GO" id="GO:0006879">
    <property type="term" value="P:intracellular iron ion homeostasis"/>
    <property type="evidence" value="ECO:0007669"/>
    <property type="project" value="TreeGrafter"/>
</dbReference>
<dbReference type="OrthoDB" id="9812472at2"/>
<keyword evidence="6 7" id="KW-0408">Iron</keyword>
<evidence type="ECO:0000313" key="9">
    <source>
        <dbReference type="EMBL" id="ATJ82551.1"/>
    </source>
</evidence>
<dbReference type="SMART" id="SM00702">
    <property type="entry name" value="P4Hc"/>
    <property type="match status" value="1"/>
</dbReference>
<dbReference type="AlphaFoldDB" id="A0A291P6R9"/>
<feature type="domain" description="Fe2OG dioxygenase" evidence="8">
    <location>
        <begin position="77"/>
        <end position="176"/>
    </location>
</feature>
<keyword evidence="4 7" id="KW-0223">Dioxygenase</keyword>
<dbReference type="Proteomes" id="UP000219993">
    <property type="component" value="Chromosome"/>
</dbReference>
<dbReference type="GO" id="GO:0005506">
    <property type="term" value="F:iron ion binding"/>
    <property type="evidence" value="ECO:0007669"/>
    <property type="project" value="UniProtKB-UniRule"/>
</dbReference>
<feature type="binding site" evidence="7">
    <location>
        <position position="96"/>
    </location>
    <ligand>
        <name>Fe cation</name>
        <dbReference type="ChEBI" id="CHEBI:24875"/>
    </ligand>
</feature>
<feature type="binding site" evidence="7">
    <location>
        <position position="167"/>
    </location>
    <ligand>
        <name>2-oxoglutarate</name>
        <dbReference type="ChEBI" id="CHEBI:16810"/>
    </ligand>
</feature>
<dbReference type="Pfam" id="PF18331">
    <property type="entry name" value="PKHD_C"/>
    <property type="match status" value="1"/>
</dbReference>
<protein>
    <submittedName>
        <fullName evidence="9">Iron-uptake factor PiuC</fullName>
    </submittedName>
</protein>
<dbReference type="InterPro" id="IPR044862">
    <property type="entry name" value="Pro_4_hyd_alph_FE2OG_OXY"/>
</dbReference>
<dbReference type="InterPro" id="IPR023550">
    <property type="entry name" value="PKHD_hydroxylase"/>
</dbReference>
<organism evidence="9 10">
    <name type="scientific">Halomonas beimenensis</name>
    <dbReference type="NCBI Taxonomy" id="475662"/>
    <lineage>
        <taxon>Bacteria</taxon>
        <taxon>Pseudomonadati</taxon>
        <taxon>Pseudomonadota</taxon>
        <taxon>Gammaproteobacteria</taxon>
        <taxon>Oceanospirillales</taxon>
        <taxon>Halomonadaceae</taxon>
        <taxon>Halomonas</taxon>
    </lineage>
</organism>
<dbReference type="InterPro" id="IPR041097">
    <property type="entry name" value="PKHD_C"/>
</dbReference>
<dbReference type="GO" id="GO:0006974">
    <property type="term" value="P:DNA damage response"/>
    <property type="evidence" value="ECO:0007669"/>
    <property type="project" value="TreeGrafter"/>
</dbReference>
<dbReference type="NCBIfam" id="NF003975">
    <property type="entry name" value="PRK05467.1-4"/>
    <property type="match status" value="1"/>
</dbReference>
<dbReference type="PANTHER" id="PTHR41536:SF1">
    <property type="entry name" value="PKHD-TYPE HYDROXYLASE YBIX"/>
    <property type="match status" value="1"/>
</dbReference>
<dbReference type="PROSITE" id="PS51471">
    <property type="entry name" value="FE2OG_OXY"/>
    <property type="match status" value="1"/>
</dbReference>
<feature type="binding site" evidence="7">
    <location>
        <position position="98"/>
    </location>
    <ligand>
        <name>Fe cation</name>
        <dbReference type="ChEBI" id="CHEBI:24875"/>
    </ligand>
</feature>
<keyword evidence="10" id="KW-1185">Reference proteome</keyword>
<evidence type="ECO:0000256" key="3">
    <source>
        <dbReference type="ARBA" id="ARBA00022896"/>
    </source>
</evidence>
<name>A0A291P6R9_9GAMM</name>